<dbReference type="GO" id="GO:0030123">
    <property type="term" value="C:AP-3 adaptor complex"/>
    <property type="evidence" value="ECO:0007669"/>
    <property type="project" value="InterPro"/>
</dbReference>
<keyword evidence="6" id="KW-0653">Protein transport</keyword>
<feature type="domain" description="AP-3 complex subunit beta C-terminal" evidence="12">
    <location>
        <begin position="930"/>
        <end position="1071"/>
    </location>
</feature>
<feature type="compositionally biased region" description="Polar residues" evidence="11">
    <location>
        <begin position="1"/>
        <end position="15"/>
    </location>
</feature>
<keyword evidence="7" id="KW-0333">Golgi apparatus</keyword>
<evidence type="ECO:0000259" key="12">
    <source>
        <dbReference type="SMART" id="SM01355"/>
    </source>
</evidence>
<dbReference type="Pfam" id="PF01602">
    <property type="entry name" value="Adaptin_N"/>
    <property type="match status" value="1"/>
</dbReference>
<dbReference type="AlphaFoldDB" id="A0A7R9NX33"/>
<dbReference type="PANTHER" id="PTHR11134">
    <property type="entry name" value="ADAPTOR COMPLEX SUBUNIT BETA FAMILY MEMBER"/>
    <property type="match status" value="1"/>
</dbReference>
<evidence type="ECO:0000256" key="10">
    <source>
        <dbReference type="ARBA" id="ARBA00023570"/>
    </source>
</evidence>
<organism evidence="13">
    <name type="scientific">Timema tahoe</name>
    <dbReference type="NCBI Taxonomy" id="61484"/>
    <lineage>
        <taxon>Eukaryota</taxon>
        <taxon>Metazoa</taxon>
        <taxon>Ecdysozoa</taxon>
        <taxon>Arthropoda</taxon>
        <taxon>Hexapoda</taxon>
        <taxon>Insecta</taxon>
        <taxon>Pterygota</taxon>
        <taxon>Neoptera</taxon>
        <taxon>Polyneoptera</taxon>
        <taxon>Phasmatodea</taxon>
        <taxon>Timematodea</taxon>
        <taxon>Timematoidea</taxon>
        <taxon>Timematidae</taxon>
        <taxon>Timema</taxon>
    </lineage>
</organism>
<gene>
    <name evidence="13" type="ORF">TTEB3V08_LOCUS7383</name>
</gene>
<keyword evidence="4" id="KW-0813">Transport</keyword>
<dbReference type="SUPFAM" id="SSF48371">
    <property type="entry name" value="ARM repeat"/>
    <property type="match status" value="1"/>
</dbReference>
<evidence type="ECO:0000256" key="6">
    <source>
        <dbReference type="ARBA" id="ARBA00022927"/>
    </source>
</evidence>
<feature type="compositionally biased region" description="Acidic residues" evidence="11">
    <location>
        <begin position="255"/>
        <end position="277"/>
    </location>
</feature>
<dbReference type="GO" id="GO:0030665">
    <property type="term" value="C:clathrin-coated vesicle membrane"/>
    <property type="evidence" value="ECO:0007669"/>
    <property type="project" value="UniProtKB-SubCell"/>
</dbReference>
<dbReference type="InterPro" id="IPR026739">
    <property type="entry name" value="AP_beta"/>
</dbReference>
<name>A0A7R9NX33_9NEOP</name>
<dbReference type="GO" id="GO:0016192">
    <property type="term" value="P:vesicle-mediated transport"/>
    <property type="evidence" value="ECO:0007669"/>
    <property type="project" value="InterPro"/>
</dbReference>
<evidence type="ECO:0000256" key="9">
    <source>
        <dbReference type="ARBA" id="ARBA00023329"/>
    </source>
</evidence>
<feature type="compositionally biased region" description="Acidic residues" evidence="11">
    <location>
        <begin position="798"/>
        <end position="839"/>
    </location>
</feature>
<keyword evidence="9" id="KW-0968">Cytoplasmic vesicle</keyword>
<proteinExistence type="inferred from homology"/>
<evidence type="ECO:0000256" key="3">
    <source>
        <dbReference type="ARBA" id="ARBA00006613"/>
    </source>
</evidence>
<keyword evidence="8" id="KW-0472">Membrane</keyword>
<dbReference type="SMART" id="SM01355">
    <property type="entry name" value="AP3B1_C"/>
    <property type="match status" value="1"/>
</dbReference>
<dbReference type="InterPro" id="IPR016024">
    <property type="entry name" value="ARM-type_fold"/>
</dbReference>
<evidence type="ECO:0000256" key="4">
    <source>
        <dbReference type="ARBA" id="ARBA00022448"/>
    </source>
</evidence>
<sequence length="1208" mass="134140">MASNGSYSNDRTSSGDPPDYAADPASGGFFHSDYKKHDDLKQMLDSNKDSLKLEAMKRIIGMVAKGRDASELFPAVVKNVVSKNIEVKKLVYVYLVRYAEEQQDLALLSISTFQRALKDPNQLIRASALRVLSSIRVPMIVPIVLLAIKDSASDMSPYVRKTAAHAIPKLYSLDQEQKEELVHVIEKLLSDKTTLVVGSAVMAFEEVCPERIDLVHKNYRKLCNLLVDVDEWGQVIIINMLTRYARTQFRNPNIDDLDEEDSEEKPFYEDDDDEDDDKGEKVDKGKKVLSLDQDHRLLLRNTKPLLQSRNASVSHCPVVMGVAQLYHHLAHRSLIVCLLQVVMGVTQLYHHLVHRSLIVCLLQVVMGVAQLYHHLTHRSLIVCLLQVVMGVAQLYHHLAPRSEVLVVAKALIRLLRSHREVQSLVLNCIASISTLRKGMFEPYLKSFFVRTSDPTHIKLLKLEILTNLATETSISVILREFQTYISSQDKEFVAAAIQAIGRCASNIKEVTDTCLSGLVSLLSNKDEAVVAESVVVIKKLLQTQPSEHKDIIIHMAKLVDFITVPQARASILWLLGEYSDRVPKIAPDVLRKMAKVFVDEVGGHRETTDPDKTSLLQEDIVKLQILNLAVKLFLTNPKQTKLLSQYVFSLARYDQNYDIRDRARFLRQFIFPSEGSKLARHAKKIFLATKPAPVLASKFKDQDPLKTLCLTHTTDREHFQMGSLSHYINARATGYNDLPQFPETPLDSSVRDVETIVPVVETRTKKPHAVKKRSFYSESEQSSPEDDHVVIFVGPDSENSDDDEEDEDEDDSNESSEEEDSTEEESDSDSEDSDNEQTEEEKKNKVCPAICANRKNTAALKSSQKGKSKKETKISSDSESAEDEESSSEDESDTPESEFSMSLEQEQKTKPPAKKTSVKSTPVAAMTPKPKSNLDLLLELDDVPPTITPVMTPSLGGLLTPLTSPVVSMSIQPTSASYIPLIPTELVNKMAGGGLSVSSRFTRSPHLFSPAMVSIELTFTNLGTDDITDIKVGSKNLSPGMSMHDFAPVSILPIGATLPGTIGVDFNDSTHPLSFEIVLGDERNCRVTLKPPVGELVRPVTMPEALFVTEQNKLRGMNEHSGGVTLPPTCGSQKQLCQRVYEAANVAAISSTELDTLRFAGQTLSSKSLVLVTVKRPESATQANVSVNCEKMVVGSMLLNEIKSHLRG</sequence>
<dbReference type="PIRSF" id="PIRSF037096">
    <property type="entry name" value="AP3_complex_beta"/>
    <property type="match status" value="1"/>
</dbReference>
<feature type="region of interest" description="Disordered" evidence="11">
    <location>
        <begin position="767"/>
        <end position="927"/>
    </location>
</feature>
<dbReference type="InterPro" id="IPR011989">
    <property type="entry name" value="ARM-like"/>
</dbReference>
<feature type="region of interest" description="Disordered" evidence="11">
    <location>
        <begin position="1"/>
        <end position="25"/>
    </location>
</feature>
<dbReference type="InterPro" id="IPR002553">
    <property type="entry name" value="Clathrin/coatomer_adapt-like_N"/>
</dbReference>
<feature type="region of interest" description="Disordered" evidence="11">
    <location>
        <begin position="253"/>
        <end position="283"/>
    </location>
</feature>
<evidence type="ECO:0000256" key="11">
    <source>
        <dbReference type="SAM" id="MobiDB-lite"/>
    </source>
</evidence>
<comment type="subcellular location">
    <subcellularLocation>
        <location evidence="1">Cytoplasmic vesicle</location>
        <location evidence="1">Clathrin-coated vesicle membrane</location>
        <topology evidence="1">Peripheral membrane protein</topology>
        <orientation evidence="1">Cytoplasmic side</orientation>
    </subcellularLocation>
    <subcellularLocation>
        <location evidence="2">Golgi apparatus</location>
    </subcellularLocation>
</comment>
<comment type="similarity">
    <text evidence="3">Belongs to the adaptor complexes large subunit family.</text>
</comment>
<dbReference type="EMBL" id="OE002868">
    <property type="protein sequence ID" value="CAD7459429.1"/>
    <property type="molecule type" value="Genomic_DNA"/>
</dbReference>
<dbReference type="Pfam" id="PF24080">
    <property type="entry name" value="AP3B1_C_2"/>
    <property type="match status" value="1"/>
</dbReference>
<comment type="function">
    <text evidence="10">Subunit of non-clathrin- and clathrin-associated adaptor protein complex 3 (AP-3) that plays a role in protein sorting in the late-Golgi/trans-Golgi network (TGN) and/or endosomes. The AP complexes mediate both the recruitment of clathrin to membranes and the recognition of sorting signals within the cytosolic tails of transmembrane cargo molecules. AP-3 appears to be involved in the sorting of a subset of transmembrane proteins targeted to lysosomes and lysosome-related organelles. In concert with the BLOC-1 complex, AP-3 is required to target cargos into vesicles assembled at cell bodies for delivery into neurites and nerve terminals.</text>
</comment>
<evidence type="ECO:0000256" key="7">
    <source>
        <dbReference type="ARBA" id="ARBA00023034"/>
    </source>
</evidence>
<dbReference type="Gene3D" id="1.25.10.10">
    <property type="entry name" value="Leucine-rich Repeat Variant"/>
    <property type="match status" value="1"/>
</dbReference>
<dbReference type="GO" id="GO:0005794">
    <property type="term" value="C:Golgi apparatus"/>
    <property type="evidence" value="ECO:0007669"/>
    <property type="project" value="UniProtKB-SubCell"/>
</dbReference>
<dbReference type="InterPro" id="IPR026740">
    <property type="entry name" value="AP3_beta"/>
</dbReference>
<evidence type="ECO:0000256" key="1">
    <source>
        <dbReference type="ARBA" id="ARBA00004145"/>
    </source>
</evidence>
<protein>
    <recommendedName>
        <fullName evidence="12">AP-3 complex subunit beta C-terminal domain-containing protein</fullName>
    </recommendedName>
</protein>
<reference evidence="13" key="1">
    <citation type="submission" date="2020-11" db="EMBL/GenBank/DDBJ databases">
        <authorList>
            <person name="Tran Van P."/>
        </authorList>
    </citation>
    <scope>NUCLEOTIDE SEQUENCE</scope>
</reference>
<accession>A0A7R9NX33</accession>
<dbReference type="GO" id="GO:0006886">
    <property type="term" value="P:intracellular protein transport"/>
    <property type="evidence" value="ECO:0007669"/>
    <property type="project" value="InterPro"/>
</dbReference>
<feature type="compositionally biased region" description="Acidic residues" evidence="11">
    <location>
        <begin position="879"/>
        <end position="896"/>
    </location>
</feature>
<evidence type="ECO:0000313" key="13">
    <source>
        <dbReference type="EMBL" id="CAD7459429.1"/>
    </source>
</evidence>
<evidence type="ECO:0000256" key="8">
    <source>
        <dbReference type="ARBA" id="ARBA00023136"/>
    </source>
</evidence>
<keyword evidence="5" id="KW-0597">Phosphoprotein</keyword>
<dbReference type="InterPro" id="IPR029390">
    <property type="entry name" value="AP3B_C"/>
</dbReference>
<evidence type="ECO:0000256" key="2">
    <source>
        <dbReference type="ARBA" id="ARBA00004555"/>
    </source>
</evidence>
<evidence type="ECO:0000256" key="5">
    <source>
        <dbReference type="ARBA" id="ARBA00022553"/>
    </source>
</evidence>
<feature type="compositionally biased region" description="Polar residues" evidence="11">
    <location>
        <begin position="854"/>
        <end position="863"/>
    </location>
</feature>
<dbReference type="InterPro" id="IPR056314">
    <property type="entry name" value="AP3B1/2_C"/>
</dbReference>
<dbReference type="Pfam" id="PF14796">
    <property type="entry name" value="AP3B1_C"/>
    <property type="match status" value="1"/>
</dbReference>